<dbReference type="Proteomes" id="UP000024404">
    <property type="component" value="Unassembled WGS sequence"/>
</dbReference>
<dbReference type="EnsemblMetazoa" id="OVOC1202.1">
    <property type="protein sequence ID" value="OVOC1202.1"/>
    <property type="gene ID" value="WBGene00238011"/>
</dbReference>
<feature type="domain" description="DUF1758" evidence="1">
    <location>
        <begin position="3"/>
        <end position="58"/>
    </location>
</feature>
<dbReference type="EMBL" id="CMVM020000027">
    <property type="status" value="NOT_ANNOTATED_CDS"/>
    <property type="molecule type" value="Genomic_DNA"/>
</dbReference>
<keyword evidence="3" id="KW-1185">Reference proteome</keyword>
<protein>
    <submittedName>
        <fullName evidence="2">DUF1758 domain-containing protein</fullName>
    </submittedName>
</protein>
<accession>A0A8R1TLQ5</accession>
<name>A0A8R1TLQ5_ONCVO</name>
<reference evidence="3" key="1">
    <citation type="submission" date="2013-10" db="EMBL/GenBank/DDBJ databases">
        <title>Genome sequencing of Onchocerca volvulus.</title>
        <authorList>
            <person name="Cotton J."/>
            <person name="Tsai J."/>
            <person name="Stanley E."/>
            <person name="Tracey A."/>
            <person name="Holroyd N."/>
            <person name="Lustigman S."/>
            <person name="Berriman M."/>
        </authorList>
    </citation>
    <scope>NUCLEOTIDE SEQUENCE</scope>
</reference>
<sequence length="65" mass="7189">STAVALFDSDVEISCISKRLINRLKLDEIDCGKMKIASFGDRNPETSVVSKASIEIKITDNELFL</sequence>
<organism evidence="2 3">
    <name type="scientific">Onchocerca volvulus</name>
    <dbReference type="NCBI Taxonomy" id="6282"/>
    <lineage>
        <taxon>Eukaryota</taxon>
        <taxon>Metazoa</taxon>
        <taxon>Ecdysozoa</taxon>
        <taxon>Nematoda</taxon>
        <taxon>Chromadorea</taxon>
        <taxon>Rhabditida</taxon>
        <taxon>Spirurina</taxon>
        <taxon>Spiruromorpha</taxon>
        <taxon>Filarioidea</taxon>
        <taxon>Onchocercidae</taxon>
        <taxon>Onchocerca</taxon>
    </lineage>
</organism>
<dbReference type="InterPro" id="IPR008737">
    <property type="entry name" value="DUF1758"/>
</dbReference>
<evidence type="ECO:0000259" key="1">
    <source>
        <dbReference type="Pfam" id="PF05585"/>
    </source>
</evidence>
<proteinExistence type="predicted"/>
<dbReference type="Pfam" id="PF05585">
    <property type="entry name" value="DUF1758"/>
    <property type="match status" value="1"/>
</dbReference>
<evidence type="ECO:0000313" key="3">
    <source>
        <dbReference type="Proteomes" id="UP000024404"/>
    </source>
</evidence>
<dbReference type="AlphaFoldDB" id="A0A8R1TLQ5"/>
<reference evidence="2" key="2">
    <citation type="submission" date="2022-06" db="UniProtKB">
        <authorList>
            <consortium name="EnsemblMetazoa"/>
        </authorList>
    </citation>
    <scope>IDENTIFICATION</scope>
</reference>
<evidence type="ECO:0000313" key="2">
    <source>
        <dbReference type="EnsemblMetazoa" id="OVOC1202.1"/>
    </source>
</evidence>